<evidence type="ECO:0000256" key="1">
    <source>
        <dbReference type="ARBA" id="ARBA00004571"/>
    </source>
</evidence>
<keyword evidence="2" id="KW-0813">Transport</keyword>
<evidence type="ECO:0000256" key="2">
    <source>
        <dbReference type="ARBA" id="ARBA00022448"/>
    </source>
</evidence>
<evidence type="ECO:0000259" key="11">
    <source>
        <dbReference type="Pfam" id="PF07715"/>
    </source>
</evidence>
<dbReference type="GO" id="GO:0006826">
    <property type="term" value="P:iron ion transport"/>
    <property type="evidence" value="ECO:0007669"/>
    <property type="project" value="UniProtKB-KW"/>
</dbReference>
<evidence type="ECO:0000256" key="5">
    <source>
        <dbReference type="ARBA" id="ARBA00023004"/>
    </source>
</evidence>
<dbReference type="InterPro" id="IPR000531">
    <property type="entry name" value="Beta-barrel_TonB"/>
</dbReference>
<proteinExistence type="predicted"/>
<evidence type="ECO:0000313" key="12">
    <source>
        <dbReference type="EMBL" id="VAW07714.1"/>
    </source>
</evidence>
<evidence type="ECO:0000256" key="9">
    <source>
        <dbReference type="ARBA" id="ARBA00023237"/>
    </source>
</evidence>
<keyword evidence="6" id="KW-0406">Ion transport</keyword>
<dbReference type="Pfam" id="PF07715">
    <property type="entry name" value="Plug"/>
    <property type="match status" value="1"/>
</dbReference>
<dbReference type="AlphaFoldDB" id="A0A3B0TG36"/>
<evidence type="ECO:0000256" key="3">
    <source>
        <dbReference type="ARBA" id="ARBA00022496"/>
    </source>
</evidence>
<dbReference type="InterPro" id="IPR036942">
    <property type="entry name" value="Beta-barrel_TonB_sf"/>
</dbReference>
<evidence type="ECO:0000256" key="6">
    <source>
        <dbReference type="ARBA" id="ARBA00023065"/>
    </source>
</evidence>
<dbReference type="SUPFAM" id="SSF56935">
    <property type="entry name" value="Porins"/>
    <property type="match status" value="1"/>
</dbReference>
<reference evidence="12" key="1">
    <citation type="submission" date="2018-06" db="EMBL/GenBank/DDBJ databases">
        <authorList>
            <person name="Zhirakovskaya E."/>
        </authorList>
    </citation>
    <scope>NUCLEOTIDE SEQUENCE</scope>
</reference>
<keyword evidence="8" id="KW-0472">Membrane</keyword>
<dbReference type="GO" id="GO:0009279">
    <property type="term" value="C:cell outer membrane"/>
    <property type="evidence" value="ECO:0007669"/>
    <property type="project" value="UniProtKB-SubCell"/>
</dbReference>
<dbReference type="CDD" id="cd01347">
    <property type="entry name" value="ligand_gated_channel"/>
    <property type="match status" value="1"/>
</dbReference>
<dbReference type="InterPro" id="IPR012910">
    <property type="entry name" value="Plug_dom"/>
</dbReference>
<feature type="domain" description="TonB-dependent receptor plug" evidence="11">
    <location>
        <begin position="184"/>
        <end position="289"/>
    </location>
</feature>
<evidence type="ECO:0000256" key="8">
    <source>
        <dbReference type="ARBA" id="ARBA00023136"/>
    </source>
</evidence>
<keyword evidence="9" id="KW-0998">Cell outer membrane</keyword>
<sequence>MLIARLTKKVRCNSNRAFAFLSVVVLCVSLMESAFAQDGGRRYDFRIDEETLGGALEIVAQQTNANVLYPFELADRTGMNPVSGRYTTDQALEILFRNTEFSGGLTESGVIIISQGKSDQSHNREGSVQTENKKIKLSLLAGVSALILGPTGASAQELAANEDRTSGSIFDSIVVTAQKRESDLQDTPLSVSALSGDVMQKMGIRTIEDFQFFVPGITVTNDSMAIVNIRGIGTSAFGVATDPSVTVYVDGVYQPRPTTGYQDMFDIERVELLRGPQGVLFGRNSTGGTLNIVSKAPSNELEGAIGVTFGNYNKRVFSGTISGPLTDKIRGRATIVKNDRDGIYTDVVTGDKYQDQDTFAGRGSLAFDLADNFELVLRGDFNRERETGFPAVRATYAQDIIDAGATIPTTDLGVAFDTKPVSNTDVWGVSATATWTGDEVGFKSITAYRESDVFQVIDADGTDLFLFDIGFRENSRSFTQELQIYNTNPGRLEWIAGMFFLNEDGVGGIDLLFQNPTINIPESNVTNAYALFGQTTLNITDRFRATAGLRYSYEKKNYNFSTSVNGAEVASGSPSANWSAWTPRFALDYDLSDNILAYISATRGFKSGGFQLGDAGAFDPEFLWSYEAGVKSSLFDQRLRANVGVFQYDYTNLQVVEFIGGIATTSNAGKATVKGVEAEFVARVMDGLDLNATLAYLDATYDTFFEGGVDFSGNRLANAPDWSYSLGAQYTTPLGNNMGELTFRGDFAWRDTVDFKRDNLPQFRSDTYALLNARITYTTPSRLWEASVYGTNLTDNRFATYITVGRNAAGAADPNVPVTVLGSPRQYGIQLRRNF</sequence>
<keyword evidence="3" id="KW-0410">Iron transport</keyword>
<dbReference type="EMBL" id="UOEH01000598">
    <property type="protein sequence ID" value="VAW07714.1"/>
    <property type="molecule type" value="Genomic_DNA"/>
</dbReference>
<name>A0A3B0TG36_9ZZZZ</name>
<dbReference type="PANTHER" id="PTHR32552">
    <property type="entry name" value="FERRICHROME IRON RECEPTOR-RELATED"/>
    <property type="match status" value="1"/>
</dbReference>
<comment type="subcellular location">
    <subcellularLocation>
        <location evidence="1">Cell outer membrane</location>
        <topology evidence="1">Multi-pass membrane protein</topology>
    </subcellularLocation>
</comment>
<evidence type="ECO:0000259" key="10">
    <source>
        <dbReference type="Pfam" id="PF00593"/>
    </source>
</evidence>
<gene>
    <name evidence="12" type="ORF">MNBD_ALPHA05-1145</name>
</gene>
<dbReference type="Pfam" id="PF00593">
    <property type="entry name" value="TonB_dep_Rec_b-barrel"/>
    <property type="match status" value="1"/>
</dbReference>
<dbReference type="InterPro" id="IPR039426">
    <property type="entry name" value="TonB-dep_rcpt-like"/>
</dbReference>
<evidence type="ECO:0000256" key="4">
    <source>
        <dbReference type="ARBA" id="ARBA00022692"/>
    </source>
</evidence>
<dbReference type="PANTHER" id="PTHR32552:SF81">
    <property type="entry name" value="TONB-DEPENDENT OUTER MEMBRANE RECEPTOR"/>
    <property type="match status" value="1"/>
</dbReference>
<evidence type="ECO:0000256" key="7">
    <source>
        <dbReference type="ARBA" id="ARBA00023077"/>
    </source>
</evidence>
<keyword evidence="5" id="KW-0408">Iron</keyword>
<keyword evidence="4" id="KW-0812">Transmembrane</keyword>
<dbReference type="Gene3D" id="2.40.170.20">
    <property type="entry name" value="TonB-dependent receptor, beta-barrel domain"/>
    <property type="match status" value="1"/>
</dbReference>
<protein>
    <submittedName>
        <fullName evidence="12">TonB-dependent receptor</fullName>
    </submittedName>
</protein>
<accession>A0A3B0TG36</accession>
<feature type="domain" description="TonB-dependent receptor-like beta-barrel" evidence="10">
    <location>
        <begin position="379"/>
        <end position="793"/>
    </location>
</feature>
<dbReference type="PROSITE" id="PS52016">
    <property type="entry name" value="TONB_DEPENDENT_REC_3"/>
    <property type="match status" value="1"/>
</dbReference>
<dbReference type="Gene3D" id="3.55.50.30">
    <property type="match status" value="1"/>
</dbReference>
<organism evidence="12">
    <name type="scientific">hydrothermal vent metagenome</name>
    <dbReference type="NCBI Taxonomy" id="652676"/>
    <lineage>
        <taxon>unclassified sequences</taxon>
        <taxon>metagenomes</taxon>
        <taxon>ecological metagenomes</taxon>
    </lineage>
</organism>
<keyword evidence="7" id="KW-0798">TonB box</keyword>
<keyword evidence="12" id="KW-0675">Receptor</keyword>